<sequence length="492" mass="56252">MNFDTTPFEEAGPRADAMLETLRSIGYTLETAVADIIDNSIAAGATDVQLEIVWQGQQSTLTLSDNGRGMNAEALREAMRPGSRHPGQVRHKDDLGRFGLGLKTASFSQCRRFTVLSKPKAGEVTFRCWDLDYVNEAKAWNLLCHVSDESLVEELAAQPQGTIVFWEKMDRLVGNLQLGNQKHEVHFGQYVKMVEHHLSMVFHRYLEDGSLTIYVNGEKLSPWDPFLTAEPFTQRLLDETLLSGQVVIRPYILPHHRRLSHPDLFEEAGGMRGWGAHQGFYIYRNRRLLVAGDWLGLFRREEHCKLARIMVDLPNTLDDAWQIDIRKAQSFPPTTLQGDFKRIGTHARTRAVEVYRARGRRLKHTHSIGFTPVWQENVRLGQRHYTINRQHPLVKDLLEKSKGQSSALLHAVLRMCEETIPVPLIVLSEAEKPREQAVPYENVGDEEIMPLLQDLFRDFRAAGRCAADVRQMLLNMEPFNYFPHLIDKLSDV</sequence>
<dbReference type="GO" id="GO:0005524">
    <property type="term" value="F:ATP binding"/>
    <property type="evidence" value="ECO:0007669"/>
    <property type="project" value="UniProtKB-KW"/>
</dbReference>
<dbReference type="OrthoDB" id="9813438at2"/>
<evidence type="ECO:0000313" key="1">
    <source>
        <dbReference type="EMBL" id="RSK38981.1"/>
    </source>
</evidence>
<dbReference type="EMBL" id="RWIU01000010">
    <property type="protein sequence ID" value="RSK38981.1"/>
    <property type="molecule type" value="Genomic_DNA"/>
</dbReference>
<keyword evidence="1" id="KW-0547">Nucleotide-binding</keyword>
<keyword evidence="2" id="KW-1185">Reference proteome</keyword>
<accession>A0A428JXW1</accession>
<dbReference type="SUPFAM" id="SSF55874">
    <property type="entry name" value="ATPase domain of HSP90 chaperone/DNA topoisomerase II/histidine kinase"/>
    <property type="match status" value="1"/>
</dbReference>
<proteinExistence type="predicted"/>
<dbReference type="InterPro" id="IPR036890">
    <property type="entry name" value="HATPase_C_sf"/>
</dbReference>
<evidence type="ECO:0000313" key="2">
    <source>
        <dbReference type="Proteomes" id="UP000270291"/>
    </source>
</evidence>
<name>A0A428JXW1_9BACT</name>
<dbReference type="Proteomes" id="UP000270291">
    <property type="component" value="Unassembled WGS sequence"/>
</dbReference>
<gene>
    <name evidence="1" type="ORF">EI293_20890</name>
</gene>
<dbReference type="Pfam" id="PF13589">
    <property type="entry name" value="HATPase_c_3"/>
    <property type="match status" value="1"/>
</dbReference>
<dbReference type="AlphaFoldDB" id="A0A428JXW1"/>
<comment type="caution">
    <text evidence="1">The sequence shown here is derived from an EMBL/GenBank/DDBJ whole genome shotgun (WGS) entry which is preliminary data.</text>
</comment>
<organism evidence="1 2">
    <name type="scientific">Hymenobacter perfusus</name>
    <dbReference type="NCBI Taxonomy" id="1236770"/>
    <lineage>
        <taxon>Bacteria</taxon>
        <taxon>Pseudomonadati</taxon>
        <taxon>Bacteroidota</taxon>
        <taxon>Cytophagia</taxon>
        <taxon>Cytophagales</taxon>
        <taxon>Hymenobacteraceae</taxon>
        <taxon>Hymenobacter</taxon>
    </lineage>
</organism>
<keyword evidence="1" id="KW-0067">ATP-binding</keyword>
<dbReference type="Gene3D" id="3.30.565.10">
    <property type="entry name" value="Histidine kinase-like ATPase, C-terminal domain"/>
    <property type="match status" value="1"/>
</dbReference>
<protein>
    <submittedName>
        <fullName evidence="1">ATP-binding protein</fullName>
    </submittedName>
</protein>
<reference evidence="1 2" key="1">
    <citation type="submission" date="2018-12" db="EMBL/GenBank/DDBJ databases">
        <authorList>
            <person name="Feng G."/>
            <person name="Zhu H."/>
        </authorList>
    </citation>
    <scope>NUCLEOTIDE SEQUENCE [LARGE SCALE GENOMIC DNA]</scope>
    <source>
        <strain evidence="1 2">LMG 26000</strain>
    </source>
</reference>